<evidence type="ECO:0000256" key="4">
    <source>
        <dbReference type="ARBA" id="ARBA00022723"/>
    </source>
</evidence>
<dbReference type="InterPro" id="IPR042089">
    <property type="entry name" value="Peptidase_M13_dom_2"/>
</dbReference>
<comment type="similarity">
    <text evidence="2">Belongs to the peptidase M13 family.</text>
</comment>
<feature type="domain" description="Peptidase M13 N-terminal" evidence="9">
    <location>
        <begin position="43"/>
        <end position="423"/>
    </location>
</feature>
<dbReference type="Gene3D" id="3.40.390.10">
    <property type="entry name" value="Collagenase (Catalytic Domain)"/>
    <property type="match status" value="1"/>
</dbReference>
<name>A0ABU1TNZ6_9FLAO</name>
<keyword evidence="3" id="KW-0645">Protease</keyword>
<evidence type="ECO:0000256" key="6">
    <source>
        <dbReference type="ARBA" id="ARBA00022833"/>
    </source>
</evidence>
<dbReference type="InterPro" id="IPR000718">
    <property type="entry name" value="Peptidase_M13"/>
</dbReference>
<organism evidence="10 11">
    <name type="scientific">Flavobacterium arsenatis</name>
    <dbReference type="NCBI Taxonomy" id="1484332"/>
    <lineage>
        <taxon>Bacteria</taxon>
        <taxon>Pseudomonadati</taxon>
        <taxon>Bacteroidota</taxon>
        <taxon>Flavobacteriia</taxon>
        <taxon>Flavobacteriales</taxon>
        <taxon>Flavobacteriaceae</taxon>
        <taxon>Flavobacterium</taxon>
    </lineage>
</organism>
<protein>
    <submittedName>
        <fullName evidence="10">Endopeptidase</fullName>
        <ecNumber evidence="10">3.4.24.-</ecNumber>
    </submittedName>
</protein>
<keyword evidence="4" id="KW-0479">Metal-binding</keyword>
<evidence type="ECO:0000256" key="2">
    <source>
        <dbReference type="ARBA" id="ARBA00007357"/>
    </source>
</evidence>
<keyword evidence="5 10" id="KW-0378">Hydrolase</keyword>
<feature type="domain" description="Peptidase M13 C-terminal" evidence="8">
    <location>
        <begin position="475"/>
        <end position="674"/>
    </location>
</feature>
<dbReference type="CDD" id="cd08662">
    <property type="entry name" value="M13"/>
    <property type="match status" value="1"/>
</dbReference>
<dbReference type="Gene3D" id="1.10.1380.10">
    <property type="entry name" value="Neutral endopeptidase , domain2"/>
    <property type="match status" value="1"/>
</dbReference>
<dbReference type="InterPro" id="IPR018497">
    <property type="entry name" value="Peptidase_M13_C"/>
</dbReference>
<dbReference type="PRINTS" id="PR00786">
    <property type="entry name" value="NEPRILYSIN"/>
</dbReference>
<proteinExistence type="inferred from homology"/>
<dbReference type="Pfam" id="PF01431">
    <property type="entry name" value="Peptidase_M13"/>
    <property type="match status" value="1"/>
</dbReference>
<keyword evidence="7" id="KW-0482">Metalloprotease</keyword>
<evidence type="ECO:0000313" key="11">
    <source>
        <dbReference type="Proteomes" id="UP001255185"/>
    </source>
</evidence>
<gene>
    <name evidence="10" type="ORF">J2X31_001708</name>
</gene>
<keyword evidence="6" id="KW-0862">Zinc</keyword>
<evidence type="ECO:0000259" key="8">
    <source>
        <dbReference type="Pfam" id="PF01431"/>
    </source>
</evidence>
<dbReference type="SUPFAM" id="SSF55486">
    <property type="entry name" value="Metalloproteases ('zincins'), catalytic domain"/>
    <property type="match status" value="1"/>
</dbReference>
<dbReference type="Proteomes" id="UP001255185">
    <property type="component" value="Unassembled WGS sequence"/>
</dbReference>
<dbReference type="InterPro" id="IPR024079">
    <property type="entry name" value="MetalloPept_cat_dom_sf"/>
</dbReference>
<dbReference type="EC" id="3.4.24.-" evidence="10"/>
<evidence type="ECO:0000256" key="7">
    <source>
        <dbReference type="ARBA" id="ARBA00023049"/>
    </source>
</evidence>
<dbReference type="InterPro" id="IPR008753">
    <property type="entry name" value="Peptidase_M13_N"/>
</dbReference>
<keyword evidence="11" id="KW-1185">Reference proteome</keyword>
<comment type="cofactor">
    <cofactor evidence="1">
        <name>Zn(2+)</name>
        <dbReference type="ChEBI" id="CHEBI:29105"/>
    </cofactor>
</comment>
<evidence type="ECO:0000256" key="5">
    <source>
        <dbReference type="ARBA" id="ARBA00022801"/>
    </source>
</evidence>
<sequence length="681" mass="76841">MNITKNLCFLAVSATLLMGCNKKEDFSEQEDPLMTHLDTTISPADDFFMYANGRWFKENPIPASERGNGIFHTIQDTVQAQIRKICETSASETNAKKGSNIQKIGDFYASGMDTVAIEKAGLNPLKLDLKRIDDINDTASLFATIGHLHSIGVHTGFTLVVSQDDKISSQHALVLWQGGLGLDNRDYYFNTDAETANIRTEYVKHLEAMAKLAGTDDATAKKNASMIMKFETELANSSLKMEALRDPVKNYNKMTLAQLQKLTPNIDWAKALPAFGIAKADSIIVSQPGFYANLNKMVKSYSIEDWKVYLKSQLLAEYGTYLSKDFRDEIFHFKGTVMNGVTKQKPRWKKITDHTDSALGELIGQIYVADYLPKGSKEKLLEIGNNIRTVYAEHIKNLDWMSEPTKKKALQKLDKIVMKVGYPDEWKDMSSVVISRDSYCANVMATNKWEYDYMMQKFGKPVDRKEWSIFPQTYNAYYNPSNNEIVIPACNILVPGFEGRMPDDAVLYGIIGGSTFGHEITHGFDDQGSQYDENGNLKNWWTAEDLVKFQAKTKLIVVQYSKFEPLPGKFVNGDATQGENIADLGGVVMGLEAFKKTAQYKNNEKIGGMTPEQRYFLAYGYAWQVNYKKETLAMQIMTDVHSPAQYRVNGVLANLPEFHKAFNVKPGDKMYQPDSLRVVIW</sequence>
<comment type="caution">
    <text evidence="10">The sequence shown here is derived from an EMBL/GenBank/DDBJ whole genome shotgun (WGS) entry which is preliminary data.</text>
</comment>
<evidence type="ECO:0000256" key="1">
    <source>
        <dbReference type="ARBA" id="ARBA00001947"/>
    </source>
</evidence>
<dbReference type="EMBL" id="JAVDVI010000006">
    <property type="protein sequence ID" value="MDR6967696.1"/>
    <property type="molecule type" value="Genomic_DNA"/>
</dbReference>
<evidence type="ECO:0000313" key="10">
    <source>
        <dbReference type="EMBL" id="MDR6967696.1"/>
    </source>
</evidence>
<dbReference type="PROSITE" id="PS51257">
    <property type="entry name" value="PROKAR_LIPOPROTEIN"/>
    <property type="match status" value="1"/>
</dbReference>
<evidence type="ECO:0000256" key="3">
    <source>
        <dbReference type="ARBA" id="ARBA00022670"/>
    </source>
</evidence>
<dbReference type="PANTHER" id="PTHR11733">
    <property type="entry name" value="ZINC METALLOPROTEASE FAMILY M13 NEPRILYSIN-RELATED"/>
    <property type="match status" value="1"/>
</dbReference>
<reference evidence="10 11" key="1">
    <citation type="submission" date="2023-07" db="EMBL/GenBank/DDBJ databases">
        <title>Sorghum-associated microbial communities from plants grown in Nebraska, USA.</title>
        <authorList>
            <person name="Schachtman D."/>
        </authorList>
    </citation>
    <scope>NUCLEOTIDE SEQUENCE [LARGE SCALE GENOMIC DNA]</scope>
    <source>
        <strain evidence="10 11">3773</strain>
    </source>
</reference>
<accession>A0ABU1TNZ6</accession>
<dbReference type="GO" id="GO:0016787">
    <property type="term" value="F:hydrolase activity"/>
    <property type="evidence" value="ECO:0007669"/>
    <property type="project" value="UniProtKB-KW"/>
</dbReference>
<dbReference type="PROSITE" id="PS51885">
    <property type="entry name" value="NEPRILYSIN"/>
    <property type="match status" value="1"/>
</dbReference>
<evidence type="ECO:0000259" key="9">
    <source>
        <dbReference type="Pfam" id="PF05649"/>
    </source>
</evidence>
<dbReference type="RefSeq" id="WP_310025942.1">
    <property type="nucleotide sequence ID" value="NZ_JAVDVI010000006.1"/>
</dbReference>
<dbReference type="PANTHER" id="PTHR11733:SF167">
    <property type="entry name" value="FI17812P1-RELATED"/>
    <property type="match status" value="1"/>
</dbReference>
<dbReference type="Pfam" id="PF05649">
    <property type="entry name" value="Peptidase_M13_N"/>
    <property type="match status" value="1"/>
</dbReference>